<feature type="compositionally biased region" description="Low complexity" evidence="9">
    <location>
        <begin position="95"/>
        <end position="104"/>
    </location>
</feature>
<feature type="compositionally biased region" description="Low complexity" evidence="9">
    <location>
        <begin position="48"/>
        <end position="72"/>
    </location>
</feature>
<dbReference type="FunFam" id="3.30.70.330:FF:000097">
    <property type="entry name" value="U2 snRNP auxiliary factor large subunit"/>
    <property type="match status" value="1"/>
</dbReference>
<evidence type="ECO:0000256" key="7">
    <source>
        <dbReference type="ARBA" id="ARBA00030821"/>
    </source>
</evidence>
<dbReference type="Ensembl" id="ENSPTET00000009018.1">
    <property type="protein sequence ID" value="ENSPTEP00000005862.1"/>
    <property type="gene ID" value="ENSPTEG00000006778.1"/>
</dbReference>
<keyword evidence="5" id="KW-0508">mRNA splicing</keyword>
<evidence type="ECO:0000256" key="2">
    <source>
        <dbReference type="ARBA" id="ARBA00022664"/>
    </source>
</evidence>
<feature type="region of interest" description="Disordered" evidence="9">
    <location>
        <begin position="1"/>
        <end position="29"/>
    </location>
</feature>
<dbReference type="PROSITE" id="PS50102">
    <property type="entry name" value="RRM"/>
    <property type="match status" value="2"/>
</dbReference>
<feature type="compositionally biased region" description="Basic and acidic residues" evidence="9">
    <location>
        <begin position="206"/>
        <end position="236"/>
    </location>
</feature>
<organism evidence="11 12">
    <name type="scientific">Piliocolobus tephrosceles</name>
    <name type="common">Ugandan red Colobus</name>
    <dbReference type="NCBI Taxonomy" id="591936"/>
    <lineage>
        <taxon>Eukaryota</taxon>
        <taxon>Metazoa</taxon>
        <taxon>Chordata</taxon>
        <taxon>Craniata</taxon>
        <taxon>Vertebrata</taxon>
        <taxon>Euteleostomi</taxon>
        <taxon>Mammalia</taxon>
        <taxon>Eutheria</taxon>
        <taxon>Euarchontoglires</taxon>
        <taxon>Primates</taxon>
        <taxon>Haplorrhini</taxon>
        <taxon>Catarrhini</taxon>
        <taxon>Cercopithecidae</taxon>
        <taxon>Colobinae</taxon>
        <taxon>Piliocolobus</taxon>
    </lineage>
</organism>
<feature type="domain" description="RRM" evidence="10">
    <location>
        <begin position="521"/>
        <end position="612"/>
    </location>
</feature>
<evidence type="ECO:0000256" key="4">
    <source>
        <dbReference type="ARBA" id="ARBA00022884"/>
    </source>
</evidence>
<dbReference type="Proteomes" id="UP000694416">
    <property type="component" value="Unplaced"/>
</dbReference>
<keyword evidence="6" id="KW-0539">Nucleus</keyword>
<keyword evidence="3" id="KW-0677">Repeat</keyword>
<dbReference type="CDD" id="cd12232">
    <property type="entry name" value="RRM3_U2AF65"/>
    <property type="match status" value="1"/>
</dbReference>
<dbReference type="InterPro" id="IPR012677">
    <property type="entry name" value="Nucleotide-bd_a/b_plait_sf"/>
</dbReference>
<reference evidence="11" key="1">
    <citation type="submission" date="2025-08" db="UniProtKB">
        <authorList>
            <consortium name="Ensembl"/>
        </authorList>
    </citation>
    <scope>IDENTIFICATION</scope>
</reference>
<feature type="compositionally biased region" description="Low complexity" evidence="9">
    <location>
        <begin position="354"/>
        <end position="367"/>
    </location>
</feature>
<dbReference type="FunFam" id="3.30.70.330:FF:000568">
    <property type="entry name" value="U2 snRNP auxiliary factor large subunit"/>
    <property type="match status" value="1"/>
</dbReference>
<dbReference type="InterPro" id="IPR000504">
    <property type="entry name" value="RRM_dom"/>
</dbReference>
<keyword evidence="4 8" id="KW-0694">RNA-binding</keyword>
<dbReference type="GO" id="GO:0006397">
    <property type="term" value="P:mRNA processing"/>
    <property type="evidence" value="ECO:0007669"/>
    <property type="project" value="UniProtKB-KW"/>
</dbReference>
<dbReference type="SUPFAM" id="SSF54928">
    <property type="entry name" value="RNA-binding domain, RBD"/>
    <property type="match status" value="2"/>
</dbReference>
<evidence type="ECO:0000256" key="9">
    <source>
        <dbReference type="SAM" id="MobiDB-lite"/>
    </source>
</evidence>
<dbReference type="GO" id="GO:0005634">
    <property type="term" value="C:nucleus"/>
    <property type="evidence" value="ECO:0007669"/>
    <property type="project" value="UniProtKB-SubCell"/>
</dbReference>
<feature type="compositionally biased region" description="Basic and acidic residues" evidence="9">
    <location>
        <begin position="295"/>
        <end position="346"/>
    </location>
</feature>
<evidence type="ECO:0000256" key="1">
    <source>
        <dbReference type="ARBA" id="ARBA00004123"/>
    </source>
</evidence>
<keyword evidence="2" id="KW-0507">mRNA processing</keyword>
<evidence type="ECO:0000256" key="5">
    <source>
        <dbReference type="ARBA" id="ARBA00023187"/>
    </source>
</evidence>
<dbReference type="InterPro" id="IPR006529">
    <property type="entry name" value="U2AF_lg"/>
</dbReference>
<dbReference type="AlphaFoldDB" id="A0A8C9GL80"/>
<proteinExistence type="predicted"/>
<accession>A0A8C9GL80</accession>
<dbReference type="PANTHER" id="PTHR23139">
    <property type="entry name" value="RNA-BINDING PROTEIN"/>
    <property type="match status" value="1"/>
</dbReference>
<evidence type="ECO:0000259" key="10">
    <source>
        <dbReference type="PROSITE" id="PS50102"/>
    </source>
</evidence>
<feature type="compositionally biased region" description="Basic and acidic residues" evidence="9">
    <location>
        <begin position="265"/>
        <end position="280"/>
    </location>
</feature>
<evidence type="ECO:0000313" key="12">
    <source>
        <dbReference type="Proteomes" id="UP000694416"/>
    </source>
</evidence>
<name>A0A8C9GL80_9PRIM</name>
<feature type="region of interest" description="Disordered" evidence="9">
    <location>
        <begin position="45"/>
        <end position="118"/>
    </location>
</feature>
<comment type="subcellular location">
    <subcellularLocation>
        <location evidence="1">Nucleus</location>
    </subcellularLocation>
</comment>
<feature type="region of interest" description="Disordered" evidence="9">
    <location>
        <begin position="202"/>
        <end position="450"/>
    </location>
</feature>
<feature type="compositionally biased region" description="Basic residues" evidence="9">
    <location>
        <begin position="389"/>
        <end position="402"/>
    </location>
</feature>
<dbReference type="Pfam" id="PF00076">
    <property type="entry name" value="RRM_1"/>
    <property type="match status" value="1"/>
</dbReference>
<dbReference type="NCBIfam" id="TIGR01642">
    <property type="entry name" value="U2AF_lg"/>
    <property type="match status" value="1"/>
</dbReference>
<reference evidence="11" key="2">
    <citation type="submission" date="2025-09" db="UniProtKB">
        <authorList>
            <consortium name="Ensembl"/>
        </authorList>
    </citation>
    <scope>IDENTIFICATION</scope>
</reference>
<dbReference type="InterPro" id="IPR035979">
    <property type="entry name" value="RBD_domain_sf"/>
</dbReference>
<dbReference type="GO" id="GO:0008380">
    <property type="term" value="P:RNA splicing"/>
    <property type="evidence" value="ECO:0007669"/>
    <property type="project" value="UniProtKB-KW"/>
</dbReference>
<evidence type="ECO:0000256" key="8">
    <source>
        <dbReference type="PROSITE-ProRule" id="PRU00176"/>
    </source>
</evidence>
<dbReference type="SMART" id="SM00360">
    <property type="entry name" value="RRM"/>
    <property type="match status" value="3"/>
</dbReference>
<evidence type="ECO:0000256" key="3">
    <source>
        <dbReference type="ARBA" id="ARBA00022737"/>
    </source>
</evidence>
<keyword evidence="12" id="KW-1185">Reference proteome</keyword>
<evidence type="ECO:0000313" key="11">
    <source>
        <dbReference type="Ensembl" id="ENSPTEP00000005862.1"/>
    </source>
</evidence>
<evidence type="ECO:0000256" key="6">
    <source>
        <dbReference type="ARBA" id="ARBA00023242"/>
    </source>
</evidence>
<sequence length="907" mass="104978">MWRRAVSTYFTNKTNSNENDDNNGLDEPDKKLNIYNNDVNTCDDIDDNPTNLNKNTTTSNNISLNDDSNNNIKECDSNYNKTYDSNDNSHRRGRSNSSSVNSNERSSKKRYNNCSNALDSNISENTNVLLIKEKNKQNNIKKKETKNKESDSEELCITKSKNNNESKVVIKDKSNIKDSLHNKLHEKMKLIKQNSKYIEEMQQSDYKSEVHKIKHSEKSEDEHKNGEKKNRSIEKYKSKRKQTDVISSSEERHYLKKTKNSNEINMDRHDRNKEKYKTDKGGGNNNKHKGRSRGRGRERSKDKNMDKNMDRNMDKNMDRNMDKNMDRSKDGSKDEDKSRDKDLIKHERVHGRNRNLSNSRSSHSNSRAYHKSRNKIKTRESRNNSSSRSRSRSRRRHHGRSRNHIDNRRSDSNSSIKKKKKMRSNDYHDSISNSSSSSYEKRKRKKTKSKELIIKKKTKWDTVDESLLKNNCVLNNNTINILQAQKNIGIDNNSNLIQFNKETSQMVTRSIYELEGDKKQRKLYIGNIPPNSKQEELVDFFNNTIMSIIKNSSLEVKIGDVQLLPIVKCEIFNADSRFCFLEFRTMNITWLCLKLDSIPYNNYCLRINRPHDYVPPPEGDPALSVIFHDIDMSIIDTLKPPKIAPPIKNSSSEDNKLYIQNLPYNLTDEEIKDLLEQFGVLKTFNIIKDLNTGNNKGYGFFEYEDPSCTQLAIHALNGFVCGQNILNVKKATFNKSQNNINNSNNNNNNNNNNINNIQNPNTISIVNNNISISQLPNSISYKILNNSIIGLQIQASRKIGEKSSRVVQLTNAVFQEDLIIDSQYNEILKDIKEEAEKYGTLQSVVIPRPNKDLSYTEGVGKIFLHYADETTARKAQYMLNGRLFEKRVVCAAFYSEEKFLQGKYVLS</sequence>
<dbReference type="Gene3D" id="3.30.70.330">
    <property type="match status" value="3"/>
</dbReference>
<dbReference type="GO" id="GO:0003723">
    <property type="term" value="F:RNA binding"/>
    <property type="evidence" value="ECO:0007669"/>
    <property type="project" value="UniProtKB-UniRule"/>
</dbReference>
<feature type="domain" description="RRM" evidence="10">
    <location>
        <begin position="655"/>
        <end position="733"/>
    </location>
</feature>
<protein>
    <recommendedName>
        <fullName evidence="7">U2 snRNP auxiliary factor large subunit</fullName>
    </recommendedName>
</protein>